<dbReference type="InterPro" id="IPR050595">
    <property type="entry name" value="Bact_response_regulator"/>
</dbReference>
<dbReference type="PROSITE" id="PS50110">
    <property type="entry name" value="RESPONSE_REGULATORY"/>
    <property type="match status" value="1"/>
</dbReference>
<feature type="domain" description="Response regulatory" evidence="3">
    <location>
        <begin position="6"/>
        <end position="121"/>
    </location>
</feature>
<sequence>MRENINVLILEDEPITRSLLKSLLHKEGYTVSVTSSYDEATAAWQRASYDLIMADFFLEGAKTGADFLREVRAAGSKIPAIALSIADGPKNLADIENAGFDCYLPKPIDMKVLSEAVAKLLAAV</sequence>
<name>A0A1Y2KV41_9PROT</name>
<dbReference type="GO" id="GO:0000160">
    <property type="term" value="P:phosphorelay signal transduction system"/>
    <property type="evidence" value="ECO:0007669"/>
    <property type="project" value="InterPro"/>
</dbReference>
<dbReference type="PANTHER" id="PTHR44591">
    <property type="entry name" value="STRESS RESPONSE REGULATOR PROTEIN 1"/>
    <property type="match status" value="1"/>
</dbReference>
<dbReference type="InterPro" id="IPR011006">
    <property type="entry name" value="CheY-like_superfamily"/>
</dbReference>
<evidence type="ECO:0000313" key="5">
    <source>
        <dbReference type="Proteomes" id="UP000193391"/>
    </source>
</evidence>
<dbReference type="SUPFAM" id="SSF52172">
    <property type="entry name" value="CheY-like"/>
    <property type="match status" value="1"/>
</dbReference>
<dbReference type="Gene3D" id="3.40.50.2300">
    <property type="match status" value="1"/>
</dbReference>
<keyword evidence="1 2" id="KW-0597">Phosphoprotein</keyword>
<evidence type="ECO:0000259" key="3">
    <source>
        <dbReference type="PROSITE" id="PS50110"/>
    </source>
</evidence>
<evidence type="ECO:0000256" key="2">
    <source>
        <dbReference type="PROSITE-ProRule" id="PRU00169"/>
    </source>
</evidence>
<evidence type="ECO:0000256" key="1">
    <source>
        <dbReference type="ARBA" id="ARBA00022553"/>
    </source>
</evidence>
<comment type="caution">
    <text evidence="4">The sequence shown here is derived from an EMBL/GenBank/DDBJ whole genome shotgun (WGS) entry which is preliminary data.</text>
</comment>
<dbReference type="RefSeq" id="WP_085586221.1">
    <property type="nucleotide sequence ID" value="NZ_JFKA01000017.1"/>
</dbReference>
<proteinExistence type="predicted"/>
<dbReference type="STRING" id="1293891.TMES_20815"/>
<dbReference type="CDD" id="cd00156">
    <property type="entry name" value="REC"/>
    <property type="match status" value="1"/>
</dbReference>
<evidence type="ECO:0000313" key="4">
    <source>
        <dbReference type="EMBL" id="OSQ35568.1"/>
    </source>
</evidence>
<accession>A0A1Y2KV41</accession>
<dbReference type="Pfam" id="PF00072">
    <property type="entry name" value="Response_reg"/>
    <property type="match status" value="1"/>
</dbReference>
<protein>
    <recommendedName>
        <fullName evidence="3">Response regulatory domain-containing protein</fullName>
    </recommendedName>
</protein>
<keyword evidence="5" id="KW-1185">Reference proteome</keyword>
<dbReference type="AlphaFoldDB" id="A0A1Y2KV41"/>
<dbReference type="Proteomes" id="UP000193391">
    <property type="component" value="Unassembled WGS sequence"/>
</dbReference>
<dbReference type="EMBL" id="JFKA01000017">
    <property type="protein sequence ID" value="OSQ35568.1"/>
    <property type="molecule type" value="Genomic_DNA"/>
</dbReference>
<dbReference type="OrthoDB" id="7326651at2"/>
<dbReference type="PANTHER" id="PTHR44591:SF3">
    <property type="entry name" value="RESPONSE REGULATORY DOMAIN-CONTAINING PROTEIN"/>
    <property type="match status" value="1"/>
</dbReference>
<gene>
    <name evidence="4" type="ORF">TMES_20815</name>
</gene>
<organism evidence="4 5">
    <name type="scientific">Thalassospira mesophila</name>
    <dbReference type="NCBI Taxonomy" id="1293891"/>
    <lineage>
        <taxon>Bacteria</taxon>
        <taxon>Pseudomonadati</taxon>
        <taxon>Pseudomonadota</taxon>
        <taxon>Alphaproteobacteria</taxon>
        <taxon>Rhodospirillales</taxon>
        <taxon>Thalassospiraceae</taxon>
        <taxon>Thalassospira</taxon>
    </lineage>
</organism>
<reference evidence="4 5" key="1">
    <citation type="submission" date="2014-03" db="EMBL/GenBank/DDBJ databases">
        <title>The draft genome sequence of Thalassospira mesophila JCM 18969.</title>
        <authorList>
            <person name="Lai Q."/>
            <person name="Shao Z."/>
        </authorList>
    </citation>
    <scope>NUCLEOTIDE SEQUENCE [LARGE SCALE GENOMIC DNA]</scope>
    <source>
        <strain evidence="4 5">JCM 18969</strain>
    </source>
</reference>
<dbReference type="SMART" id="SM00448">
    <property type="entry name" value="REC"/>
    <property type="match status" value="1"/>
</dbReference>
<dbReference type="InterPro" id="IPR001789">
    <property type="entry name" value="Sig_transdc_resp-reg_receiver"/>
</dbReference>
<feature type="modified residue" description="4-aspartylphosphate" evidence="2">
    <location>
        <position position="55"/>
    </location>
</feature>